<dbReference type="AlphaFoldDB" id="A0A7V9AA77"/>
<keyword evidence="12" id="KW-1185">Reference proteome</keyword>
<dbReference type="SMART" id="SM00387">
    <property type="entry name" value="HATPase_c"/>
    <property type="match status" value="1"/>
</dbReference>
<keyword evidence="7" id="KW-0067">ATP-binding</keyword>
<evidence type="ECO:0000313" key="12">
    <source>
        <dbReference type="Proteomes" id="UP000542342"/>
    </source>
</evidence>
<dbReference type="Gene3D" id="3.30.565.10">
    <property type="entry name" value="Histidine kinase-like ATPase, C-terminal domain"/>
    <property type="match status" value="1"/>
</dbReference>
<dbReference type="InterPro" id="IPR013976">
    <property type="entry name" value="HDOD"/>
</dbReference>
<dbReference type="CDD" id="cd00075">
    <property type="entry name" value="HATPase"/>
    <property type="match status" value="1"/>
</dbReference>
<dbReference type="SUPFAM" id="SSF47384">
    <property type="entry name" value="Homodimeric domain of signal transducing histidine kinase"/>
    <property type="match status" value="1"/>
</dbReference>
<dbReference type="InterPro" id="IPR003594">
    <property type="entry name" value="HATPase_dom"/>
</dbReference>
<evidence type="ECO:0000256" key="1">
    <source>
        <dbReference type="ARBA" id="ARBA00000085"/>
    </source>
</evidence>
<dbReference type="EC" id="2.7.13.3" evidence="2"/>
<dbReference type="InterPro" id="IPR005467">
    <property type="entry name" value="His_kinase_dom"/>
</dbReference>
<dbReference type="GO" id="GO:0005524">
    <property type="term" value="F:ATP binding"/>
    <property type="evidence" value="ECO:0007669"/>
    <property type="project" value="UniProtKB-KW"/>
</dbReference>
<evidence type="ECO:0000256" key="4">
    <source>
        <dbReference type="ARBA" id="ARBA00022679"/>
    </source>
</evidence>
<dbReference type="InterPro" id="IPR004358">
    <property type="entry name" value="Sig_transdc_His_kin-like_C"/>
</dbReference>
<evidence type="ECO:0000256" key="9">
    <source>
        <dbReference type="SAM" id="MobiDB-lite"/>
    </source>
</evidence>
<evidence type="ECO:0000256" key="2">
    <source>
        <dbReference type="ARBA" id="ARBA00012438"/>
    </source>
</evidence>
<dbReference type="Gene3D" id="1.10.287.130">
    <property type="match status" value="1"/>
</dbReference>
<keyword evidence="5" id="KW-0547">Nucleotide-binding</keyword>
<gene>
    <name evidence="11" type="ORF">H0921_00940</name>
</gene>
<dbReference type="CDD" id="cd00082">
    <property type="entry name" value="HisKA"/>
    <property type="match status" value="1"/>
</dbReference>
<evidence type="ECO:0000256" key="6">
    <source>
        <dbReference type="ARBA" id="ARBA00022777"/>
    </source>
</evidence>
<dbReference type="EMBL" id="JACEFB010000001">
    <property type="protein sequence ID" value="MBA2224723.1"/>
    <property type="molecule type" value="Genomic_DNA"/>
</dbReference>
<dbReference type="Pfam" id="PF08668">
    <property type="entry name" value="HDOD"/>
    <property type="match status" value="1"/>
</dbReference>
<dbReference type="PANTHER" id="PTHR43065">
    <property type="entry name" value="SENSOR HISTIDINE KINASE"/>
    <property type="match status" value="1"/>
</dbReference>
<dbReference type="PANTHER" id="PTHR43065:SF10">
    <property type="entry name" value="PEROXIDE STRESS-ACTIVATED HISTIDINE KINASE MAK3"/>
    <property type="match status" value="1"/>
</dbReference>
<dbReference type="PROSITE" id="PS50109">
    <property type="entry name" value="HIS_KIN"/>
    <property type="match status" value="1"/>
</dbReference>
<dbReference type="Gene3D" id="1.10.3210.10">
    <property type="entry name" value="Hypothetical protein af1432"/>
    <property type="match status" value="1"/>
</dbReference>
<dbReference type="Pfam" id="PF00512">
    <property type="entry name" value="HisKA"/>
    <property type="match status" value="1"/>
</dbReference>
<dbReference type="PRINTS" id="PR00344">
    <property type="entry name" value="BCTRLSENSOR"/>
</dbReference>
<comment type="catalytic activity">
    <reaction evidence="1">
        <text>ATP + protein L-histidine = ADP + protein N-phospho-L-histidine.</text>
        <dbReference type="EC" id="2.7.13.3"/>
    </reaction>
</comment>
<sequence>MPGMAVGMAAANLPWLCPRTDNLIALADKPETLPQRAKLDPALALLLLRLAPSLSFPQNWTVAELASPRLPAWVLAYLQRPACGVLPWSSHAWQRLWQWACQAARQAAAAARQSRRVSPSQAYFAALLAPLGWYAVAAIDPLALGDVLHDPQAQHAPRTRQQATWGLDHAAIARRLALRWNLPPWLSEIVGKLHLPSSLASQFAENGEVPPLVPLVQWAWREVERADPAAAALGLTPETDTEVLTVTSSSADGPPFAPKALAEGAPRLSDPDDGKSSQSENPACLTAGSTADDPYQVPLLLPLLRQALGHRQQQGATVIARFENEVDQLHAALERAGRQAASQLQQAKLAALAEFAAGAAHEINNPLAIITAQVQNLLRKETDTQRREAFQVILKQSQRIADLLKDVMTFARPPRPQRSPVPLTELLLALRRELHEVLQTSQVRLEIQADDPALWLNIDIKQVLQGLGAVLRNAVEAAAAGGWVRLRVEATPAWLHILVEDSGPGLSPAAAEHAFDPFYSGREAGRGRGLGLPLAWRLLQQNEGNLRYEPLPETPGRFRISLPRCVDPPALLRQSA</sequence>
<keyword evidence="6" id="KW-0418">Kinase</keyword>
<evidence type="ECO:0000256" key="5">
    <source>
        <dbReference type="ARBA" id="ARBA00022741"/>
    </source>
</evidence>
<dbReference type="SUPFAM" id="SSF109604">
    <property type="entry name" value="HD-domain/PDEase-like"/>
    <property type="match status" value="1"/>
</dbReference>
<comment type="caution">
    <text evidence="11">The sequence shown here is derived from an EMBL/GenBank/DDBJ whole genome shotgun (WGS) entry which is preliminary data.</text>
</comment>
<dbReference type="InterPro" id="IPR036890">
    <property type="entry name" value="HATPase_C_sf"/>
</dbReference>
<dbReference type="Proteomes" id="UP000542342">
    <property type="component" value="Unassembled WGS sequence"/>
</dbReference>
<evidence type="ECO:0000256" key="7">
    <source>
        <dbReference type="ARBA" id="ARBA00022840"/>
    </source>
</evidence>
<evidence type="ECO:0000256" key="8">
    <source>
        <dbReference type="ARBA" id="ARBA00023012"/>
    </source>
</evidence>
<name>A0A7V9AA77_9BACT</name>
<proteinExistence type="predicted"/>
<dbReference type="Pfam" id="PF02518">
    <property type="entry name" value="HATPase_c"/>
    <property type="match status" value="1"/>
</dbReference>
<dbReference type="SMART" id="SM00388">
    <property type="entry name" value="HisKA"/>
    <property type="match status" value="1"/>
</dbReference>
<evidence type="ECO:0000259" key="10">
    <source>
        <dbReference type="PROSITE" id="PS50109"/>
    </source>
</evidence>
<feature type="region of interest" description="Disordered" evidence="9">
    <location>
        <begin position="246"/>
        <end position="290"/>
    </location>
</feature>
<dbReference type="GO" id="GO:0000155">
    <property type="term" value="F:phosphorelay sensor kinase activity"/>
    <property type="evidence" value="ECO:0007669"/>
    <property type="project" value="InterPro"/>
</dbReference>
<reference evidence="11 12" key="1">
    <citation type="submission" date="2020-07" db="EMBL/GenBank/DDBJ databases">
        <title>Thermogemmata thermophila gen. nov., sp. nov., a novel moderate thermophilic planctomycete from a Kamchatka hot spring.</title>
        <authorList>
            <person name="Elcheninov A.G."/>
            <person name="Podosokorskaya O.A."/>
            <person name="Kovaleva O.L."/>
            <person name="Novikov A."/>
            <person name="Bonch-Osmolovskaya E.A."/>
            <person name="Toshchakov S.V."/>
            <person name="Kublanov I.V."/>
        </authorList>
    </citation>
    <scope>NUCLEOTIDE SEQUENCE [LARGE SCALE GENOMIC DNA]</scope>
    <source>
        <strain evidence="11 12">2918</strain>
    </source>
</reference>
<evidence type="ECO:0000313" key="11">
    <source>
        <dbReference type="EMBL" id="MBA2224723.1"/>
    </source>
</evidence>
<dbReference type="InterPro" id="IPR003661">
    <property type="entry name" value="HisK_dim/P_dom"/>
</dbReference>
<organism evidence="11 12">
    <name type="scientific">Thermogemmata fonticola</name>
    <dbReference type="NCBI Taxonomy" id="2755323"/>
    <lineage>
        <taxon>Bacteria</taxon>
        <taxon>Pseudomonadati</taxon>
        <taxon>Planctomycetota</taxon>
        <taxon>Planctomycetia</taxon>
        <taxon>Gemmatales</taxon>
        <taxon>Gemmataceae</taxon>
        <taxon>Thermogemmata</taxon>
    </lineage>
</organism>
<keyword evidence="4" id="KW-0808">Transferase</keyword>
<keyword evidence="3" id="KW-0597">Phosphoprotein</keyword>
<protein>
    <recommendedName>
        <fullName evidence="2">histidine kinase</fullName>
        <ecNumber evidence="2">2.7.13.3</ecNumber>
    </recommendedName>
</protein>
<dbReference type="InterPro" id="IPR036097">
    <property type="entry name" value="HisK_dim/P_sf"/>
</dbReference>
<keyword evidence="8" id="KW-0902">Two-component regulatory system</keyword>
<feature type="domain" description="Histidine kinase" evidence="10">
    <location>
        <begin position="358"/>
        <end position="566"/>
    </location>
</feature>
<dbReference type="SUPFAM" id="SSF55874">
    <property type="entry name" value="ATPase domain of HSP90 chaperone/DNA topoisomerase II/histidine kinase"/>
    <property type="match status" value="1"/>
</dbReference>
<accession>A0A7V9AA77</accession>
<evidence type="ECO:0000256" key="3">
    <source>
        <dbReference type="ARBA" id="ARBA00022553"/>
    </source>
</evidence>